<organism evidence="3 4">
    <name type="scientific">Candidatus Wildermuthbacteria bacterium RIFCSPHIGHO2_02_FULL_45_25</name>
    <dbReference type="NCBI Taxonomy" id="1802450"/>
    <lineage>
        <taxon>Bacteria</taxon>
        <taxon>Candidatus Wildermuthiibacteriota</taxon>
    </lineage>
</organism>
<evidence type="ECO:0000313" key="3">
    <source>
        <dbReference type="EMBL" id="OHA66089.1"/>
    </source>
</evidence>
<evidence type="ECO:0000256" key="1">
    <source>
        <dbReference type="SAM" id="MobiDB-lite"/>
    </source>
</evidence>
<feature type="compositionally biased region" description="Pro residues" evidence="1">
    <location>
        <begin position="84"/>
        <end position="107"/>
    </location>
</feature>
<dbReference type="Pfam" id="PF07691">
    <property type="entry name" value="PA14"/>
    <property type="match status" value="1"/>
</dbReference>
<feature type="region of interest" description="Disordered" evidence="1">
    <location>
        <begin position="78"/>
        <end position="107"/>
    </location>
</feature>
<dbReference type="InterPro" id="IPR037524">
    <property type="entry name" value="PA14/GLEYA"/>
</dbReference>
<dbReference type="PROSITE" id="PS51820">
    <property type="entry name" value="PA14"/>
    <property type="match status" value="1"/>
</dbReference>
<dbReference type="SMART" id="SM00758">
    <property type="entry name" value="PA14"/>
    <property type="match status" value="1"/>
</dbReference>
<dbReference type="SUPFAM" id="SSF56988">
    <property type="entry name" value="Anthrax protective antigen"/>
    <property type="match status" value="1"/>
</dbReference>
<dbReference type="Gene3D" id="3.90.182.10">
    <property type="entry name" value="Toxin - Anthrax Protective Antigen,domain 1"/>
    <property type="match status" value="1"/>
</dbReference>
<sequence length="465" mass="51837">MKKRLVFPKKLLLFILVILAVGGLAAWASIMCSSPAPKQGHIDQAQREGLWQKITFWDNGTTLPTPAALPRRPATPIVATATPKPTPPPTSTPIPTPTATPTPFPTPTPQPGVWTMKCYNNDGLRNPVAFIRKETTINYTWGTGSPDPAIAADNFSCQWDGIFSLTGEYIFSITSDEGGAVWFDNQLLINAWADHANEKVEVAVVIPEGFHTIRVVYREKDGKSSVSFSWRIPKISDTTTPTPFLPIQPVDTTPGVGILPTPAPTSTIMPTNWEKPPSPMLTMAISQGAGEMQFRVWYRRDIVPVLAPAGGIMIPPNAIGEPYIYYFPILQAMEWLRNAKIDVQEFPGHVLPTGGTWTIYQKMVPFQGVWAWWPPKAKDAKEPYPLIMFRVRQIQSEFQVERFAQPGPLFECPAGAKFFKSTHVSIPDTCVLPTKDATLKLLQKWNPFLQQLPDHIWWGIYDQIP</sequence>
<name>A0A1G2R149_9BACT</name>
<accession>A0A1G2R149</accession>
<protein>
    <recommendedName>
        <fullName evidence="2">PA14 domain-containing protein</fullName>
    </recommendedName>
</protein>
<proteinExistence type="predicted"/>
<evidence type="ECO:0000259" key="2">
    <source>
        <dbReference type="PROSITE" id="PS51820"/>
    </source>
</evidence>
<dbReference type="EMBL" id="MHTV01000037">
    <property type="protein sequence ID" value="OHA66089.1"/>
    <property type="molecule type" value="Genomic_DNA"/>
</dbReference>
<dbReference type="AlphaFoldDB" id="A0A1G2R149"/>
<comment type="caution">
    <text evidence="3">The sequence shown here is derived from an EMBL/GenBank/DDBJ whole genome shotgun (WGS) entry which is preliminary data.</text>
</comment>
<reference evidence="3 4" key="1">
    <citation type="journal article" date="2016" name="Nat. Commun.">
        <title>Thousands of microbial genomes shed light on interconnected biogeochemical processes in an aquifer system.</title>
        <authorList>
            <person name="Anantharaman K."/>
            <person name="Brown C.T."/>
            <person name="Hug L.A."/>
            <person name="Sharon I."/>
            <person name="Castelle C.J."/>
            <person name="Probst A.J."/>
            <person name="Thomas B.C."/>
            <person name="Singh A."/>
            <person name="Wilkins M.J."/>
            <person name="Karaoz U."/>
            <person name="Brodie E.L."/>
            <person name="Williams K.H."/>
            <person name="Hubbard S.S."/>
            <person name="Banfield J.F."/>
        </authorList>
    </citation>
    <scope>NUCLEOTIDE SEQUENCE [LARGE SCALE GENOMIC DNA]</scope>
</reference>
<dbReference type="InterPro" id="IPR011658">
    <property type="entry name" value="PA14_dom"/>
</dbReference>
<gene>
    <name evidence="3" type="ORF">A3C04_00720</name>
</gene>
<evidence type="ECO:0000313" key="4">
    <source>
        <dbReference type="Proteomes" id="UP000178092"/>
    </source>
</evidence>
<feature type="domain" description="PA14" evidence="2">
    <location>
        <begin position="109"/>
        <end position="244"/>
    </location>
</feature>
<dbReference type="Proteomes" id="UP000178092">
    <property type="component" value="Unassembled WGS sequence"/>
</dbReference>